<sequence>MSTIHWARPDIAGDVLAIARDRHAAPPREIRIRPELHACMLAQLDPAARAAVERGTLGAPPGVPLVVDPELPAFPGFEVVRARPAGPRVHAA</sequence>
<name>A0A1I4EXR3_9ACTN</name>
<dbReference type="InParanoid" id="A0A1I4EXR3"/>
<dbReference type="AlphaFoldDB" id="A0A1I4EXR3"/>
<dbReference type="RefSeq" id="WP_091324708.1">
    <property type="nucleotide sequence ID" value="NZ_FOSW01000006.1"/>
</dbReference>
<protein>
    <submittedName>
        <fullName evidence="1">Uncharacterized protein</fullName>
    </submittedName>
</protein>
<evidence type="ECO:0000313" key="2">
    <source>
        <dbReference type="Proteomes" id="UP000199152"/>
    </source>
</evidence>
<proteinExistence type="predicted"/>
<evidence type="ECO:0000313" key="1">
    <source>
        <dbReference type="EMBL" id="SFL10515.1"/>
    </source>
</evidence>
<gene>
    <name evidence="1" type="ORF">SAMN04488085_106247</name>
</gene>
<dbReference type="OrthoDB" id="5197784at2"/>
<keyword evidence="2" id="KW-1185">Reference proteome</keyword>
<dbReference type="EMBL" id="FOSW01000006">
    <property type="protein sequence ID" value="SFL10515.1"/>
    <property type="molecule type" value="Genomic_DNA"/>
</dbReference>
<dbReference type="Proteomes" id="UP000199152">
    <property type="component" value="Unassembled WGS sequence"/>
</dbReference>
<reference evidence="1 2" key="1">
    <citation type="submission" date="2016-10" db="EMBL/GenBank/DDBJ databases">
        <authorList>
            <person name="de Groot N.N."/>
        </authorList>
    </citation>
    <scope>NUCLEOTIDE SEQUENCE [LARGE SCALE GENOMIC DNA]</scope>
    <source>
        <strain evidence="1 2">DSM 45317</strain>
    </source>
</reference>
<accession>A0A1I4EXR3</accession>
<organism evidence="1 2">
    <name type="scientific">Geodermatophilus ruber</name>
    <dbReference type="NCBI Taxonomy" id="504800"/>
    <lineage>
        <taxon>Bacteria</taxon>
        <taxon>Bacillati</taxon>
        <taxon>Actinomycetota</taxon>
        <taxon>Actinomycetes</taxon>
        <taxon>Geodermatophilales</taxon>
        <taxon>Geodermatophilaceae</taxon>
        <taxon>Geodermatophilus</taxon>
    </lineage>
</organism>